<name>A0AAV7SW19_PLEWA</name>
<evidence type="ECO:0000256" key="1">
    <source>
        <dbReference type="SAM" id="MobiDB-lite"/>
    </source>
</evidence>
<evidence type="ECO:0000313" key="2">
    <source>
        <dbReference type="EMBL" id="KAJ1168186.1"/>
    </source>
</evidence>
<dbReference type="EMBL" id="JANPWB010000007">
    <property type="protein sequence ID" value="KAJ1168186.1"/>
    <property type="molecule type" value="Genomic_DNA"/>
</dbReference>
<comment type="caution">
    <text evidence="2">The sequence shown here is derived from an EMBL/GenBank/DDBJ whole genome shotgun (WGS) entry which is preliminary data.</text>
</comment>
<sequence length="175" mass="18432">MPRAQHSLCQRGLLGRSPVGVVRPLGPGAGAIRTRGGPGIQSLEPGGRRGYRGHTQPASQTPRCSVCARQVPHPVLHQVSVCPSLPTEGSKSVSLFRAQCLAVPTAWYPAVPTDRPSPGCVPSGPYRRVRVQALCAQRCLPDCASLALCAQQNADPGAQQCPLDQSQVLCAQQCP</sequence>
<organism evidence="2 3">
    <name type="scientific">Pleurodeles waltl</name>
    <name type="common">Iberian ribbed newt</name>
    <dbReference type="NCBI Taxonomy" id="8319"/>
    <lineage>
        <taxon>Eukaryota</taxon>
        <taxon>Metazoa</taxon>
        <taxon>Chordata</taxon>
        <taxon>Craniata</taxon>
        <taxon>Vertebrata</taxon>
        <taxon>Euteleostomi</taxon>
        <taxon>Amphibia</taxon>
        <taxon>Batrachia</taxon>
        <taxon>Caudata</taxon>
        <taxon>Salamandroidea</taxon>
        <taxon>Salamandridae</taxon>
        <taxon>Pleurodelinae</taxon>
        <taxon>Pleurodeles</taxon>
    </lineage>
</organism>
<dbReference type="Proteomes" id="UP001066276">
    <property type="component" value="Chromosome 4_1"/>
</dbReference>
<gene>
    <name evidence="2" type="ORF">NDU88_000135</name>
</gene>
<evidence type="ECO:0000313" key="3">
    <source>
        <dbReference type="Proteomes" id="UP001066276"/>
    </source>
</evidence>
<keyword evidence="3" id="KW-1185">Reference proteome</keyword>
<feature type="region of interest" description="Disordered" evidence="1">
    <location>
        <begin position="28"/>
        <end position="57"/>
    </location>
</feature>
<accession>A0AAV7SW19</accession>
<reference evidence="2" key="1">
    <citation type="journal article" date="2022" name="bioRxiv">
        <title>Sequencing and chromosome-scale assembly of the giantPleurodeles waltlgenome.</title>
        <authorList>
            <person name="Brown T."/>
            <person name="Elewa A."/>
            <person name="Iarovenko S."/>
            <person name="Subramanian E."/>
            <person name="Araus A.J."/>
            <person name="Petzold A."/>
            <person name="Susuki M."/>
            <person name="Suzuki K.-i.T."/>
            <person name="Hayashi T."/>
            <person name="Toyoda A."/>
            <person name="Oliveira C."/>
            <person name="Osipova E."/>
            <person name="Leigh N.D."/>
            <person name="Simon A."/>
            <person name="Yun M.H."/>
        </authorList>
    </citation>
    <scope>NUCLEOTIDE SEQUENCE</scope>
    <source>
        <strain evidence="2">20211129_DDA</strain>
        <tissue evidence="2">Liver</tissue>
    </source>
</reference>
<protein>
    <submittedName>
        <fullName evidence="2">Uncharacterized protein</fullName>
    </submittedName>
</protein>
<proteinExistence type="predicted"/>
<dbReference type="AlphaFoldDB" id="A0AAV7SW19"/>